<name>A0AAE0NW82_SORBR</name>
<reference evidence="3" key="2">
    <citation type="submission" date="2023-07" db="EMBL/GenBank/DDBJ databases">
        <authorList>
            <consortium name="Lawrence Berkeley National Laboratory"/>
            <person name="Haridas S."/>
            <person name="Hensen N."/>
            <person name="Bonometti L."/>
            <person name="Westerberg I."/>
            <person name="Brannstrom I.O."/>
            <person name="Guillou S."/>
            <person name="Cros-Aarteil S."/>
            <person name="Calhoun S."/>
            <person name="Kuo A."/>
            <person name="Mondo S."/>
            <person name="Pangilinan J."/>
            <person name="Riley R."/>
            <person name="LaButti K."/>
            <person name="Andreopoulos B."/>
            <person name="Lipzen A."/>
            <person name="Chen C."/>
            <person name="Yanf M."/>
            <person name="Daum C."/>
            <person name="Ng V."/>
            <person name="Clum A."/>
            <person name="Steindorff A."/>
            <person name="Ohm R."/>
            <person name="Martin F."/>
            <person name="Silar P."/>
            <person name="Natvig D."/>
            <person name="Lalanne C."/>
            <person name="Gautier V."/>
            <person name="Ament-velasquez S.L."/>
            <person name="Kruys A."/>
            <person name="Hutchinson M.I."/>
            <person name="Powell A.J."/>
            <person name="Barry K."/>
            <person name="Miller A.N."/>
            <person name="Grigoriev I.V."/>
            <person name="Debuchy R."/>
            <person name="Gladieux P."/>
            <person name="Thoren M.H."/>
            <person name="Johannesson H."/>
        </authorList>
    </citation>
    <scope>NUCLEOTIDE SEQUENCE</scope>
    <source>
        <strain evidence="3">FGSC 1904</strain>
    </source>
</reference>
<evidence type="ECO:0000313" key="4">
    <source>
        <dbReference type="Proteomes" id="UP001281003"/>
    </source>
</evidence>
<dbReference type="InterPro" id="IPR036770">
    <property type="entry name" value="Ankyrin_rpt-contain_sf"/>
</dbReference>
<dbReference type="CDD" id="cd09917">
    <property type="entry name" value="F-box_SF"/>
    <property type="match status" value="1"/>
</dbReference>
<feature type="domain" description="F-box" evidence="2">
    <location>
        <begin position="4"/>
        <end position="44"/>
    </location>
</feature>
<dbReference type="Pfam" id="PF12937">
    <property type="entry name" value="F-box-like"/>
    <property type="match status" value="1"/>
</dbReference>
<dbReference type="InterPro" id="IPR001810">
    <property type="entry name" value="F-box_dom"/>
</dbReference>
<comment type="caution">
    <text evidence="3">The sequence shown here is derived from an EMBL/GenBank/DDBJ whole genome shotgun (WGS) entry which is preliminary data.</text>
</comment>
<feature type="region of interest" description="Disordered" evidence="1">
    <location>
        <begin position="135"/>
        <end position="166"/>
    </location>
</feature>
<dbReference type="Proteomes" id="UP001281003">
    <property type="component" value="Unassembled WGS sequence"/>
</dbReference>
<dbReference type="EMBL" id="JAUTDP010000015">
    <property type="protein sequence ID" value="KAK3388709.1"/>
    <property type="molecule type" value="Genomic_DNA"/>
</dbReference>
<dbReference type="Gene3D" id="1.25.40.20">
    <property type="entry name" value="Ankyrin repeat-containing domain"/>
    <property type="match status" value="1"/>
</dbReference>
<dbReference type="InterPro" id="IPR002110">
    <property type="entry name" value="Ankyrin_rpt"/>
</dbReference>
<dbReference type="Pfam" id="PF00023">
    <property type="entry name" value="Ank"/>
    <property type="match status" value="1"/>
</dbReference>
<sequence>MALQKLPVELLLEIPPDLGSFQDLAALARTCRRLYDVFNPLLYKYDVQTGSPIAMFWAARWGRLRTLQLSHDAGANLKQAWSSPDPLCRSKYDDPWKLRGKGNSPVITFMEMDRHDHSTYIQLFHDAHCAESVDEEFANSDSDDNSSGSEGEEGNEDSDNDSNTIPQSILDQWIDGPEEIKTASANNSYSFSNFIVKPSFFEYTDRGNPYPRFWWHPLDLAVHFQHMSIVEYLLDHGVRVQESHSRGICPFSVCHGSLDPPVEQKEHPLLPYGSGMSVHHPIILAACREDLDMQKLLLKKVGLRRMARRLTWDDVDYHHYEPDKCSKSAAKVLGKFATWIADI</sequence>
<organism evidence="3 4">
    <name type="scientific">Sordaria brevicollis</name>
    <dbReference type="NCBI Taxonomy" id="83679"/>
    <lineage>
        <taxon>Eukaryota</taxon>
        <taxon>Fungi</taxon>
        <taxon>Dikarya</taxon>
        <taxon>Ascomycota</taxon>
        <taxon>Pezizomycotina</taxon>
        <taxon>Sordariomycetes</taxon>
        <taxon>Sordariomycetidae</taxon>
        <taxon>Sordariales</taxon>
        <taxon>Sordariaceae</taxon>
        <taxon>Sordaria</taxon>
    </lineage>
</organism>
<evidence type="ECO:0000313" key="3">
    <source>
        <dbReference type="EMBL" id="KAK3388709.1"/>
    </source>
</evidence>
<evidence type="ECO:0000256" key="1">
    <source>
        <dbReference type="SAM" id="MobiDB-lite"/>
    </source>
</evidence>
<feature type="compositionally biased region" description="Acidic residues" evidence="1">
    <location>
        <begin position="135"/>
        <end position="160"/>
    </location>
</feature>
<gene>
    <name evidence="3" type="ORF">B0T20DRAFT_100715</name>
</gene>
<dbReference type="SUPFAM" id="SSF48403">
    <property type="entry name" value="Ankyrin repeat"/>
    <property type="match status" value="1"/>
</dbReference>
<proteinExistence type="predicted"/>
<keyword evidence="4" id="KW-1185">Reference proteome</keyword>
<dbReference type="AlphaFoldDB" id="A0AAE0NW82"/>
<evidence type="ECO:0000259" key="2">
    <source>
        <dbReference type="Pfam" id="PF12937"/>
    </source>
</evidence>
<accession>A0AAE0NW82</accession>
<protein>
    <recommendedName>
        <fullName evidence="2">F-box domain-containing protein</fullName>
    </recommendedName>
</protein>
<reference evidence="3" key="1">
    <citation type="journal article" date="2023" name="Mol. Phylogenet. Evol.">
        <title>Genome-scale phylogeny and comparative genomics of the fungal order Sordariales.</title>
        <authorList>
            <person name="Hensen N."/>
            <person name="Bonometti L."/>
            <person name="Westerberg I."/>
            <person name="Brannstrom I.O."/>
            <person name="Guillou S."/>
            <person name="Cros-Aarteil S."/>
            <person name="Calhoun S."/>
            <person name="Haridas S."/>
            <person name="Kuo A."/>
            <person name="Mondo S."/>
            <person name="Pangilinan J."/>
            <person name="Riley R."/>
            <person name="LaButti K."/>
            <person name="Andreopoulos B."/>
            <person name="Lipzen A."/>
            <person name="Chen C."/>
            <person name="Yan M."/>
            <person name="Daum C."/>
            <person name="Ng V."/>
            <person name="Clum A."/>
            <person name="Steindorff A."/>
            <person name="Ohm R.A."/>
            <person name="Martin F."/>
            <person name="Silar P."/>
            <person name="Natvig D.O."/>
            <person name="Lalanne C."/>
            <person name="Gautier V."/>
            <person name="Ament-Velasquez S.L."/>
            <person name="Kruys A."/>
            <person name="Hutchinson M.I."/>
            <person name="Powell A.J."/>
            <person name="Barry K."/>
            <person name="Miller A.N."/>
            <person name="Grigoriev I.V."/>
            <person name="Debuchy R."/>
            <person name="Gladieux P."/>
            <person name="Hiltunen Thoren M."/>
            <person name="Johannesson H."/>
        </authorList>
    </citation>
    <scope>NUCLEOTIDE SEQUENCE</scope>
    <source>
        <strain evidence="3">FGSC 1904</strain>
    </source>
</reference>